<sequence length="309" mass="34183">MPNRYVLLLLLTSLLWGGNFVVGKSLVGHASPTTLTSIRWIIAILCLFPIVWWKEKTILPSRAALLPLFFMGITGVVLFNLFQFMALERTTATNVGLISALNTISISVCSFLFLKERINLLQILSMLFSLVGVILVLSKGNVDQLQGFHLNTGDLWMMGSVCVWGIYSVCSRWAMKNNTSPMKSTLYSGIFGLIVLLPFNFSDFTVSNINGSFIQSILYTGVISTVVCIVLWNIGVQKLGATTAGMFLNFNPVFTVILAFLFLGEQMTWIQGIGGCVVIIGCYLFSAFKTKAVAASNQRYDLAHWRSKI</sequence>
<evidence type="ECO:0000256" key="3">
    <source>
        <dbReference type="ARBA" id="ARBA00022475"/>
    </source>
</evidence>
<dbReference type="Proteomes" id="UP000076563">
    <property type="component" value="Unassembled WGS sequence"/>
</dbReference>
<evidence type="ECO:0000256" key="7">
    <source>
        <dbReference type="SAM" id="Phobius"/>
    </source>
</evidence>
<feature type="transmembrane region" description="Helical" evidence="7">
    <location>
        <begin position="33"/>
        <end position="53"/>
    </location>
</feature>
<evidence type="ECO:0000256" key="6">
    <source>
        <dbReference type="ARBA" id="ARBA00023136"/>
    </source>
</evidence>
<evidence type="ECO:0000256" key="2">
    <source>
        <dbReference type="ARBA" id="ARBA00007362"/>
    </source>
</evidence>
<dbReference type="OrthoDB" id="9805239at2"/>
<evidence type="ECO:0000313" key="10">
    <source>
        <dbReference type="Proteomes" id="UP000076563"/>
    </source>
</evidence>
<feature type="transmembrane region" description="Helical" evidence="7">
    <location>
        <begin position="269"/>
        <end position="288"/>
    </location>
</feature>
<organism evidence="9 10">
    <name type="scientific">Paenibacillus elgii</name>
    <dbReference type="NCBI Taxonomy" id="189691"/>
    <lineage>
        <taxon>Bacteria</taxon>
        <taxon>Bacillati</taxon>
        <taxon>Bacillota</taxon>
        <taxon>Bacilli</taxon>
        <taxon>Bacillales</taxon>
        <taxon>Paenibacillaceae</taxon>
        <taxon>Paenibacillus</taxon>
    </lineage>
</organism>
<evidence type="ECO:0000259" key="8">
    <source>
        <dbReference type="Pfam" id="PF00892"/>
    </source>
</evidence>
<dbReference type="Pfam" id="PF00892">
    <property type="entry name" value="EamA"/>
    <property type="match status" value="2"/>
</dbReference>
<dbReference type="InterPro" id="IPR000620">
    <property type="entry name" value="EamA_dom"/>
</dbReference>
<name>A0A163ZH13_9BACL</name>
<accession>A0A163ZH13</accession>
<feature type="transmembrane region" description="Helical" evidence="7">
    <location>
        <begin position="92"/>
        <end position="113"/>
    </location>
</feature>
<feature type="transmembrane region" description="Helical" evidence="7">
    <location>
        <begin position="246"/>
        <end position="263"/>
    </location>
</feature>
<feature type="transmembrane region" description="Helical" evidence="7">
    <location>
        <begin position="184"/>
        <end position="201"/>
    </location>
</feature>
<feature type="transmembrane region" description="Helical" evidence="7">
    <location>
        <begin position="157"/>
        <end position="175"/>
    </location>
</feature>
<proteinExistence type="inferred from homology"/>
<keyword evidence="6 7" id="KW-0472">Membrane</keyword>
<evidence type="ECO:0000313" key="9">
    <source>
        <dbReference type="EMBL" id="KZE81758.1"/>
    </source>
</evidence>
<keyword evidence="4 7" id="KW-0812">Transmembrane</keyword>
<evidence type="ECO:0000256" key="1">
    <source>
        <dbReference type="ARBA" id="ARBA00004651"/>
    </source>
</evidence>
<dbReference type="GO" id="GO:0005886">
    <property type="term" value="C:plasma membrane"/>
    <property type="evidence" value="ECO:0007669"/>
    <property type="project" value="UniProtKB-SubCell"/>
</dbReference>
<dbReference type="eggNOG" id="COG0697">
    <property type="taxonomic scope" value="Bacteria"/>
</dbReference>
<evidence type="ECO:0000256" key="5">
    <source>
        <dbReference type="ARBA" id="ARBA00022989"/>
    </source>
</evidence>
<comment type="subcellular location">
    <subcellularLocation>
        <location evidence="1">Cell membrane</location>
        <topology evidence="1">Multi-pass membrane protein</topology>
    </subcellularLocation>
</comment>
<comment type="similarity">
    <text evidence="2">Belongs to the EamA transporter family.</text>
</comment>
<dbReference type="AlphaFoldDB" id="A0A163ZH13"/>
<dbReference type="Gene3D" id="1.10.3730.20">
    <property type="match status" value="1"/>
</dbReference>
<protein>
    <submittedName>
        <fullName evidence="9">Transporter</fullName>
    </submittedName>
</protein>
<feature type="transmembrane region" description="Helical" evidence="7">
    <location>
        <begin position="213"/>
        <end position="234"/>
    </location>
</feature>
<evidence type="ECO:0000256" key="4">
    <source>
        <dbReference type="ARBA" id="ARBA00022692"/>
    </source>
</evidence>
<dbReference type="PANTHER" id="PTHR42920">
    <property type="entry name" value="OS03G0707200 PROTEIN-RELATED"/>
    <property type="match status" value="1"/>
</dbReference>
<dbReference type="InterPro" id="IPR051258">
    <property type="entry name" value="Diverse_Substrate_Transporter"/>
</dbReference>
<feature type="transmembrane region" description="Helical" evidence="7">
    <location>
        <begin position="65"/>
        <end position="86"/>
    </location>
</feature>
<reference evidence="10" key="1">
    <citation type="submission" date="2016-01" db="EMBL/GenBank/DDBJ databases">
        <title>Draft genome of Chromobacterium sp. F49.</title>
        <authorList>
            <person name="Hong K.W."/>
        </authorList>
    </citation>
    <scope>NUCLEOTIDE SEQUENCE [LARGE SCALE GENOMIC DNA]</scope>
    <source>
        <strain evidence="10">M63</strain>
    </source>
</reference>
<gene>
    <name evidence="9" type="ORF">AV654_09955</name>
</gene>
<dbReference type="EMBL" id="LQRA01000041">
    <property type="protein sequence ID" value="KZE81758.1"/>
    <property type="molecule type" value="Genomic_DNA"/>
</dbReference>
<keyword evidence="3" id="KW-1003">Cell membrane</keyword>
<dbReference type="SUPFAM" id="SSF103481">
    <property type="entry name" value="Multidrug resistance efflux transporter EmrE"/>
    <property type="match status" value="2"/>
</dbReference>
<feature type="domain" description="EamA" evidence="8">
    <location>
        <begin position="5"/>
        <end position="137"/>
    </location>
</feature>
<dbReference type="InterPro" id="IPR037185">
    <property type="entry name" value="EmrE-like"/>
</dbReference>
<dbReference type="PANTHER" id="PTHR42920:SF15">
    <property type="entry name" value="MEMBRANE PROTEIN"/>
    <property type="match status" value="1"/>
</dbReference>
<keyword evidence="5 7" id="KW-1133">Transmembrane helix</keyword>
<comment type="caution">
    <text evidence="9">The sequence shown here is derived from an EMBL/GenBank/DDBJ whole genome shotgun (WGS) entry which is preliminary data.</text>
</comment>
<feature type="transmembrane region" description="Helical" evidence="7">
    <location>
        <begin position="120"/>
        <end position="137"/>
    </location>
</feature>
<keyword evidence="10" id="KW-1185">Reference proteome</keyword>
<dbReference type="STRING" id="1007103.GCA_000213315_03138"/>
<dbReference type="RefSeq" id="WP_063178868.1">
    <property type="nucleotide sequence ID" value="NZ_LQRA01000041.1"/>
</dbReference>
<feature type="domain" description="EamA" evidence="8">
    <location>
        <begin position="152"/>
        <end position="286"/>
    </location>
</feature>